<proteinExistence type="predicted"/>
<protein>
    <submittedName>
        <fullName evidence="1">Jg2097 protein</fullName>
    </submittedName>
</protein>
<gene>
    <name evidence="1" type="primary">jg2097</name>
    <name evidence="1" type="ORF">PAEG_LOCUS7043</name>
</gene>
<dbReference type="Proteomes" id="UP000838756">
    <property type="component" value="Unassembled WGS sequence"/>
</dbReference>
<evidence type="ECO:0000313" key="1">
    <source>
        <dbReference type="EMBL" id="CAH2226323.1"/>
    </source>
</evidence>
<name>A0A8S4QWT1_9NEOP</name>
<sequence length="90" mass="10210">MEYQPHRDATVHGDSVFCGRRNKTAKFLSVGAETNQFRLCYRHVAYNSPGESIRRVLTFELVLGRATPQVTTVLHASSDLNVSQCEQWRA</sequence>
<dbReference type="EMBL" id="CAKXAJ010021098">
    <property type="protein sequence ID" value="CAH2226323.1"/>
    <property type="molecule type" value="Genomic_DNA"/>
</dbReference>
<reference evidence="1" key="1">
    <citation type="submission" date="2022-03" db="EMBL/GenBank/DDBJ databases">
        <authorList>
            <person name="Lindestad O."/>
        </authorList>
    </citation>
    <scope>NUCLEOTIDE SEQUENCE</scope>
</reference>
<keyword evidence="2" id="KW-1185">Reference proteome</keyword>
<dbReference type="AlphaFoldDB" id="A0A8S4QWT1"/>
<comment type="caution">
    <text evidence="1">The sequence shown here is derived from an EMBL/GenBank/DDBJ whole genome shotgun (WGS) entry which is preliminary data.</text>
</comment>
<accession>A0A8S4QWT1</accession>
<evidence type="ECO:0000313" key="2">
    <source>
        <dbReference type="Proteomes" id="UP000838756"/>
    </source>
</evidence>
<organism evidence="1 2">
    <name type="scientific">Pararge aegeria aegeria</name>
    <dbReference type="NCBI Taxonomy" id="348720"/>
    <lineage>
        <taxon>Eukaryota</taxon>
        <taxon>Metazoa</taxon>
        <taxon>Ecdysozoa</taxon>
        <taxon>Arthropoda</taxon>
        <taxon>Hexapoda</taxon>
        <taxon>Insecta</taxon>
        <taxon>Pterygota</taxon>
        <taxon>Neoptera</taxon>
        <taxon>Endopterygota</taxon>
        <taxon>Lepidoptera</taxon>
        <taxon>Glossata</taxon>
        <taxon>Ditrysia</taxon>
        <taxon>Papilionoidea</taxon>
        <taxon>Nymphalidae</taxon>
        <taxon>Satyrinae</taxon>
        <taxon>Satyrini</taxon>
        <taxon>Parargina</taxon>
        <taxon>Pararge</taxon>
    </lineage>
</organism>